<feature type="region of interest" description="Disordered" evidence="1">
    <location>
        <begin position="41"/>
        <end position="79"/>
    </location>
</feature>
<dbReference type="OrthoDB" id="3827811at2759"/>
<organism evidence="2 3">
    <name type="scientific">Viridothelium virens</name>
    <name type="common">Speckled blister lichen</name>
    <name type="synonym">Trypethelium virens</name>
    <dbReference type="NCBI Taxonomy" id="1048519"/>
    <lineage>
        <taxon>Eukaryota</taxon>
        <taxon>Fungi</taxon>
        <taxon>Dikarya</taxon>
        <taxon>Ascomycota</taxon>
        <taxon>Pezizomycotina</taxon>
        <taxon>Dothideomycetes</taxon>
        <taxon>Dothideomycetes incertae sedis</taxon>
        <taxon>Trypetheliales</taxon>
        <taxon>Trypetheliaceae</taxon>
        <taxon>Viridothelium</taxon>
    </lineage>
</organism>
<keyword evidence="3" id="KW-1185">Reference proteome</keyword>
<protein>
    <submittedName>
        <fullName evidence="2">Uncharacterized protein</fullName>
    </submittedName>
</protein>
<evidence type="ECO:0000313" key="2">
    <source>
        <dbReference type="EMBL" id="KAF2230879.1"/>
    </source>
</evidence>
<dbReference type="Proteomes" id="UP000800092">
    <property type="component" value="Unassembled WGS sequence"/>
</dbReference>
<proteinExistence type="predicted"/>
<evidence type="ECO:0000256" key="1">
    <source>
        <dbReference type="SAM" id="MobiDB-lite"/>
    </source>
</evidence>
<dbReference type="EMBL" id="ML991834">
    <property type="protein sequence ID" value="KAF2230879.1"/>
    <property type="molecule type" value="Genomic_DNA"/>
</dbReference>
<sequence>MTRNIFLHHACLNGRRGRLYTPKDVAELTLRRVPYRRRISTTQSSRHADILHGEVSNTDQPLADAASNSSDSSADTSETKTVLPLDVTLHQARLYSPIDELRDRLLGGFRAYQRFEHLRSPELKWERASSVDLGRLSSDEPSRYPNAYQPVWENVEEYKSRVFHQLGQRDIRHLINEQFEKCRTPRDILQIVAVAMQRRETAAQMIHLHFSIMRALYNVRYHATDPEVLKTLNLIIHRFRKENLLIRHDLILLGLRFAARSRSLPAMKWYLKQAQEQDVQISGKVFRSIIAKFSIGLNGHGEIRNGRWKRNHLLQVLLGFEGMDPSQPYHLGAFLRREDWAYFHGWVAALARCKATDQLWKEWEWWRDSEQRKETKSLHCSRSGLTTRTRGDAWFIEQLLYAGEHELAWHVMHETDMSFAFLTRNCRKWLMNHPEKVQKWDESAKNALLEKYVTELDRIEKALGVKWISQGDETDEGFHVSYNSFRSSEETLEALADPPPRVTHGYPED</sequence>
<name>A0A6A6GZ12_VIRVR</name>
<evidence type="ECO:0000313" key="3">
    <source>
        <dbReference type="Proteomes" id="UP000800092"/>
    </source>
</evidence>
<feature type="compositionally biased region" description="Low complexity" evidence="1">
    <location>
        <begin position="63"/>
        <end position="76"/>
    </location>
</feature>
<reference evidence="2" key="1">
    <citation type="journal article" date="2020" name="Stud. Mycol.">
        <title>101 Dothideomycetes genomes: a test case for predicting lifestyles and emergence of pathogens.</title>
        <authorList>
            <person name="Haridas S."/>
            <person name="Albert R."/>
            <person name="Binder M."/>
            <person name="Bloem J."/>
            <person name="Labutti K."/>
            <person name="Salamov A."/>
            <person name="Andreopoulos B."/>
            <person name="Baker S."/>
            <person name="Barry K."/>
            <person name="Bills G."/>
            <person name="Bluhm B."/>
            <person name="Cannon C."/>
            <person name="Castanera R."/>
            <person name="Culley D."/>
            <person name="Daum C."/>
            <person name="Ezra D."/>
            <person name="Gonzalez J."/>
            <person name="Henrissat B."/>
            <person name="Kuo A."/>
            <person name="Liang C."/>
            <person name="Lipzen A."/>
            <person name="Lutzoni F."/>
            <person name="Magnuson J."/>
            <person name="Mondo S."/>
            <person name="Nolan M."/>
            <person name="Ohm R."/>
            <person name="Pangilinan J."/>
            <person name="Park H.-J."/>
            <person name="Ramirez L."/>
            <person name="Alfaro M."/>
            <person name="Sun H."/>
            <person name="Tritt A."/>
            <person name="Yoshinaga Y."/>
            <person name="Zwiers L.-H."/>
            <person name="Turgeon B."/>
            <person name="Goodwin S."/>
            <person name="Spatafora J."/>
            <person name="Crous P."/>
            <person name="Grigoriev I."/>
        </authorList>
    </citation>
    <scope>NUCLEOTIDE SEQUENCE</scope>
    <source>
        <strain evidence="2">Tuck. ex Michener</strain>
    </source>
</reference>
<dbReference type="AlphaFoldDB" id="A0A6A6GZ12"/>
<feature type="region of interest" description="Disordered" evidence="1">
    <location>
        <begin position="489"/>
        <end position="509"/>
    </location>
</feature>
<accession>A0A6A6GZ12</accession>
<gene>
    <name evidence="2" type="ORF">EV356DRAFT_452999</name>
</gene>